<reference evidence="1 2" key="1">
    <citation type="journal article" date="2015" name="Sci. Rep.">
        <title>Chromosome-level genome map provides insights into diverse defense mechanisms in the medicinal fungus Ganoderma sinense.</title>
        <authorList>
            <person name="Zhu Y."/>
            <person name="Xu J."/>
            <person name="Sun C."/>
            <person name="Zhou S."/>
            <person name="Xu H."/>
            <person name="Nelson D.R."/>
            <person name="Qian J."/>
            <person name="Song J."/>
            <person name="Luo H."/>
            <person name="Xiang L."/>
            <person name="Li Y."/>
            <person name="Xu Z."/>
            <person name="Ji A."/>
            <person name="Wang L."/>
            <person name="Lu S."/>
            <person name="Hayward A."/>
            <person name="Sun W."/>
            <person name="Li X."/>
            <person name="Schwartz D.C."/>
            <person name="Wang Y."/>
            <person name="Chen S."/>
        </authorList>
    </citation>
    <scope>NUCLEOTIDE SEQUENCE [LARGE SCALE GENOMIC DNA]</scope>
    <source>
        <strain evidence="1 2">ZZ0214-1</strain>
    </source>
</reference>
<keyword evidence="2" id="KW-1185">Reference proteome</keyword>
<dbReference type="AlphaFoldDB" id="A0A2G8SG20"/>
<evidence type="ECO:0000313" key="2">
    <source>
        <dbReference type="Proteomes" id="UP000230002"/>
    </source>
</evidence>
<protein>
    <submittedName>
        <fullName evidence="1">Uncharacterized protein</fullName>
    </submittedName>
</protein>
<proteinExistence type="predicted"/>
<gene>
    <name evidence="1" type="ORF">GSI_04817</name>
</gene>
<evidence type="ECO:0000313" key="1">
    <source>
        <dbReference type="EMBL" id="PIL32702.1"/>
    </source>
</evidence>
<dbReference type="Proteomes" id="UP000230002">
    <property type="component" value="Unassembled WGS sequence"/>
</dbReference>
<sequence length="62" mass="6880">MPSSDVVCLYHSSVTPTPQGNFFITGNNPNNDVNLIVPFASEFRVKTLNPPFMQLNRIVGRS</sequence>
<dbReference type="OrthoDB" id="2019572at2759"/>
<organism evidence="1 2">
    <name type="scientific">Ganoderma sinense ZZ0214-1</name>
    <dbReference type="NCBI Taxonomy" id="1077348"/>
    <lineage>
        <taxon>Eukaryota</taxon>
        <taxon>Fungi</taxon>
        <taxon>Dikarya</taxon>
        <taxon>Basidiomycota</taxon>
        <taxon>Agaricomycotina</taxon>
        <taxon>Agaricomycetes</taxon>
        <taxon>Polyporales</taxon>
        <taxon>Polyporaceae</taxon>
        <taxon>Ganoderma</taxon>
    </lineage>
</organism>
<accession>A0A2G8SG20</accession>
<comment type="caution">
    <text evidence="1">The sequence shown here is derived from an EMBL/GenBank/DDBJ whole genome shotgun (WGS) entry which is preliminary data.</text>
</comment>
<name>A0A2G8SG20_9APHY</name>
<dbReference type="STRING" id="1077348.A0A2G8SG20"/>
<dbReference type="EMBL" id="AYKW01000009">
    <property type="protein sequence ID" value="PIL32702.1"/>
    <property type="molecule type" value="Genomic_DNA"/>
</dbReference>